<evidence type="ECO:0000256" key="4">
    <source>
        <dbReference type="ARBA" id="ARBA00004571"/>
    </source>
</evidence>
<keyword evidence="11" id="KW-0479">Metal-binding</keyword>
<dbReference type="Proteomes" id="UP000199663">
    <property type="component" value="Unassembled WGS sequence"/>
</dbReference>
<keyword evidence="9" id="KW-1134">Transmembrane beta strand</keyword>
<keyword evidence="14" id="KW-0106">Calcium</keyword>
<evidence type="ECO:0000256" key="16">
    <source>
        <dbReference type="ARBA" id="ARBA00023098"/>
    </source>
</evidence>
<keyword evidence="15" id="KW-0442">Lipid degradation</keyword>
<keyword evidence="17" id="KW-0472">Membrane</keyword>
<evidence type="ECO:0000256" key="1">
    <source>
        <dbReference type="ARBA" id="ARBA00000111"/>
    </source>
</evidence>
<comment type="cofactor">
    <cofactor evidence="3">
        <name>Ca(2+)</name>
        <dbReference type="ChEBI" id="CHEBI:29108"/>
    </cofactor>
</comment>
<keyword evidence="12" id="KW-0732">Signal</keyword>
<evidence type="ECO:0000256" key="18">
    <source>
        <dbReference type="ARBA" id="ARBA00023237"/>
    </source>
</evidence>
<dbReference type="Gene3D" id="2.40.230.10">
    <property type="entry name" value="Phospholipase A1"/>
    <property type="match status" value="1"/>
</dbReference>
<dbReference type="EC" id="3.1.1.32" evidence="7"/>
<keyword evidence="16" id="KW-0443">Lipid metabolism</keyword>
<evidence type="ECO:0000256" key="5">
    <source>
        <dbReference type="ARBA" id="ARBA00010525"/>
    </source>
</evidence>
<keyword evidence="10" id="KW-0812">Transmembrane</keyword>
<gene>
    <name evidence="20" type="ORF">SAMN05444412_11580</name>
</gene>
<keyword evidence="13" id="KW-0378">Hydrolase</keyword>
<evidence type="ECO:0000256" key="19">
    <source>
        <dbReference type="ARBA" id="ARBA00032375"/>
    </source>
</evidence>
<comment type="caution">
    <text evidence="20">The sequence shown here is derived from an EMBL/GenBank/DDBJ whole genome shotgun (WGS) entry which is preliminary data.</text>
</comment>
<comment type="catalytic activity">
    <reaction evidence="1">
        <text>a 1,2-diacyl-sn-glycero-3-phosphocholine + H2O = a 2-acyl-sn-glycero-3-phosphocholine + a fatty acid + H(+)</text>
        <dbReference type="Rhea" id="RHEA:18689"/>
        <dbReference type="ChEBI" id="CHEBI:15377"/>
        <dbReference type="ChEBI" id="CHEBI:15378"/>
        <dbReference type="ChEBI" id="CHEBI:28868"/>
        <dbReference type="ChEBI" id="CHEBI:57643"/>
        <dbReference type="ChEBI" id="CHEBI:57875"/>
        <dbReference type="EC" id="3.1.1.32"/>
    </reaction>
</comment>
<sequence>MDKVRLIFSFLFILSSLTYSLGQEITEKPPKIISQTLSQRWELDSIDKKGTFRLNYYKPFYITAGRWSNSPNLIPQSENPDYSVPETSPYNNYEAKFQLSFKSKVLQSMFWGHGDLWIAYTQVAHWQIFNTELSRTFRELNYEPEVMLNFGLNANPLGFRWRTVGVSFNHQSNGQDLPRSRSWNRVIFHAGLEKDRWMIVIRPWIRLPDEEDENPLVMDFIGRAEATLA</sequence>
<evidence type="ECO:0000256" key="10">
    <source>
        <dbReference type="ARBA" id="ARBA00022692"/>
    </source>
</evidence>
<evidence type="ECO:0000256" key="3">
    <source>
        <dbReference type="ARBA" id="ARBA00001913"/>
    </source>
</evidence>
<evidence type="ECO:0000256" key="15">
    <source>
        <dbReference type="ARBA" id="ARBA00022963"/>
    </source>
</evidence>
<evidence type="ECO:0000256" key="6">
    <source>
        <dbReference type="ARBA" id="ARBA00011702"/>
    </source>
</evidence>
<organism evidence="20 21">
    <name type="scientific">Rhodonellum ikkaensis</name>
    <dbReference type="NCBI Taxonomy" id="336829"/>
    <lineage>
        <taxon>Bacteria</taxon>
        <taxon>Pseudomonadati</taxon>
        <taxon>Bacteroidota</taxon>
        <taxon>Cytophagia</taxon>
        <taxon>Cytophagales</taxon>
        <taxon>Cytophagaceae</taxon>
        <taxon>Rhodonellum</taxon>
    </lineage>
</organism>
<evidence type="ECO:0000256" key="7">
    <source>
        <dbReference type="ARBA" id="ARBA00013179"/>
    </source>
</evidence>
<evidence type="ECO:0000256" key="11">
    <source>
        <dbReference type="ARBA" id="ARBA00022723"/>
    </source>
</evidence>
<evidence type="ECO:0000256" key="9">
    <source>
        <dbReference type="ARBA" id="ARBA00022452"/>
    </source>
</evidence>
<comment type="similarity">
    <text evidence="5">Belongs to the phospholipase A1 family.</text>
</comment>
<dbReference type="SUPFAM" id="SSF56931">
    <property type="entry name" value="Outer membrane phospholipase A (OMPLA)"/>
    <property type="match status" value="1"/>
</dbReference>
<keyword evidence="21" id="KW-1185">Reference proteome</keyword>
<proteinExistence type="inferred from homology"/>
<dbReference type="PANTHER" id="PTHR40457">
    <property type="entry name" value="PHOSPHOLIPASE A1"/>
    <property type="match status" value="1"/>
</dbReference>
<comment type="subunit">
    <text evidence="6">Homodimer; dimerization is reversible, and the dimeric form is the active one.</text>
</comment>
<evidence type="ECO:0000256" key="8">
    <source>
        <dbReference type="ARBA" id="ARBA00013278"/>
    </source>
</evidence>
<protein>
    <recommendedName>
        <fullName evidence="19">Phosphatidylcholine 1-acylhydrolase</fullName>
        <ecNumber evidence="7">3.1.1.32</ecNumber>
        <ecNumber evidence="8">3.1.1.4</ecNumber>
    </recommendedName>
</protein>
<evidence type="ECO:0000256" key="17">
    <source>
        <dbReference type="ARBA" id="ARBA00023136"/>
    </source>
</evidence>
<dbReference type="InterPro" id="IPR036541">
    <property type="entry name" value="PLipase_A1_sf"/>
</dbReference>
<evidence type="ECO:0000313" key="21">
    <source>
        <dbReference type="Proteomes" id="UP000199663"/>
    </source>
</evidence>
<name>A0A1H3T5V5_9BACT</name>
<evidence type="ECO:0000256" key="12">
    <source>
        <dbReference type="ARBA" id="ARBA00022729"/>
    </source>
</evidence>
<reference evidence="20 21" key="1">
    <citation type="submission" date="2016-10" db="EMBL/GenBank/DDBJ databases">
        <authorList>
            <person name="Varghese N."/>
            <person name="Submissions S."/>
        </authorList>
    </citation>
    <scope>NUCLEOTIDE SEQUENCE [LARGE SCALE GENOMIC DNA]</scope>
    <source>
        <strain evidence="20 21">DSM 17997</strain>
    </source>
</reference>
<comment type="catalytic activity">
    <reaction evidence="2">
        <text>a 1,2-diacyl-sn-glycero-3-phosphocholine + H2O = a 1-acyl-sn-glycero-3-phosphocholine + a fatty acid + H(+)</text>
        <dbReference type="Rhea" id="RHEA:15801"/>
        <dbReference type="ChEBI" id="CHEBI:15377"/>
        <dbReference type="ChEBI" id="CHEBI:15378"/>
        <dbReference type="ChEBI" id="CHEBI:28868"/>
        <dbReference type="ChEBI" id="CHEBI:57643"/>
        <dbReference type="ChEBI" id="CHEBI:58168"/>
        <dbReference type="EC" id="3.1.1.4"/>
    </reaction>
</comment>
<dbReference type="EC" id="3.1.1.4" evidence="8"/>
<dbReference type="Pfam" id="PF02253">
    <property type="entry name" value="PLA1"/>
    <property type="match status" value="1"/>
</dbReference>
<evidence type="ECO:0000256" key="13">
    <source>
        <dbReference type="ARBA" id="ARBA00022801"/>
    </source>
</evidence>
<accession>A0A1H3T5V5</accession>
<keyword evidence="18" id="KW-0998">Cell outer membrane</keyword>
<evidence type="ECO:0000256" key="14">
    <source>
        <dbReference type="ARBA" id="ARBA00022837"/>
    </source>
</evidence>
<dbReference type="EMBL" id="FNQC01000015">
    <property type="protein sequence ID" value="SDZ45656.1"/>
    <property type="molecule type" value="Genomic_DNA"/>
</dbReference>
<comment type="subcellular location">
    <subcellularLocation>
        <location evidence="4">Cell outer membrane</location>
        <topology evidence="4">Multi-pass membrane protein</topology>
    </subcellularLocation>
</comment>
<dbReference type="PRINTS" id="PR01486">
    <property type="entry name" value="PHPHLIPASEA1"/>
</dbReference>
<evidence type="ECO:0000313" key="20">
    <source>
        <dbReference type="EMBL" id="SDZ45656.1"/>
    </source>
</evidence>
<dbReference type="PANTHER" id="PTHR40457:SF1">
    <property type="entry name" value="PHOSPHOLIPASE A1"/>
    <property type="match status" value="1"/>
</dbReference>
<dbReference type="InterPro" id="IPR003187">
    <property type="entry name" value="PLipase_A1"/>
</dbReference>
<evidence type="ECO:0000256" key="2">
    <source>
        <dbReference type="ARBA" id="ARBA00001604"/>
    </source>
</evidence>